<dbReference type="SUPFAM" id="SSF46955">
    <property type="entry name" value="Putative DNA-binding domain"/>
    <property type="match status" value="1"/>
</dbReference>
<evidence type="ECO:0000313" key="4">
    <source>
        <dbReference type="Proteomes" id="UP000004633"/>
    </source>
</evidence>
<proteinExistence type="predicted"/>
<dbReference type="PANTHER" id="PTHR30204">
    <property type="entry name" value="REDOX-CYCLING DRUG-SENSING TRANSCRIPTIONAL ACTIVATOR SOXR"/>
    <property type="match status" value="1"/>
</dbReference>
<dbReference type="EMBL" id="AECV01000015">
    <property type="protein sequence ID" value="EFW29897.1"/>
    <property type="molecule type" value="Genomic_DNA"/>
</dbReference>
<dbReference type="GO" id="GO:0003700">
    <property type="term" value="F:DNA-binding transcription factor activity"/>
    <property type="evidence" value="ECO:0007669"/>
    <property type="project" value="InterPro"/>
</dbReference>
<dbReference type="PROSITE" id="PS50937">
    <property type="entry name" value="HTH_MERR_2"/>
    <property type="match status" value="1"/>
</dbReference>
<evidence type="ECO:0000313" key="3">
    <source>
        <dbReference type="EMBL" id="EFW29897.1"/>
    </source>
</evidence>
<dbReference type="PRINTS" id="PR00040">
    <property type="entry name" value="HTHMERR"/>
</dbReference>
<keyword evidence="1" id="KW-0238">DNA-binding</keyword>
<dbReference type="InterPro" id="IPR047057">
    <property type="entry name" value="MerR_fam"/>
</dbReference>
<reference evidence="3 4" key="1">
    <citation type="submission" date="2010-08" db="EMBL/GenBank/DDBJ databases">
        <authorList>
            <person name="Weinstock G."/>
            <person name="Sodergren E."/>
            <person name="Clifton S."/>
            <person name="Fulton L."/>
            <person name="Fulton B."/>
            <person name="Courtney L."/>
            <person name="Fronick C."/>
            <person name="Harrison M."/>
            <person name="Strong C."/>
            <person name="Farmer C."/>
            <person name="Delahaunty K."/>
            <person name="Markovic C."/>
            <person name="Hall O."/>
            <person name="Minx P."/>
            <person name="Tomlinson C."/>
            <person name="Mitreva M."/>
            <person name="Hou S."/>
            <person name="Chen J."/>
            <person name="Wollam A."/>
            <person name="Pepin K.H."/>
            <person name="Johnson M."/>
            <person name="Bhonagiri V."/>
            <person name="Zhang X."/>
            <person name="Suruliraj S."/>
            <person name="Warren W."/>
            <person name="Chinwalla A."/>
            <person name="Mardis E.R."/>
            <person name="Wilson R.K."/>
        </authorList>
    </citation>
    <scope>NUCLEOTIDE SEQUENCE [LARGE SCALE GENOMIC DNA]</scope>
    <source>
        <strain evidence="3 4">F0399</strain>
    </source>
</reference>
<dbReference type="PANTHER" id="PTHR30204:SF98">
    <property type="entry name" value="HTH-TYPE TRANSCRIPTIONAL REGULATOR ADHR"/>
    <property type="match status" value="1"/>
</dbReference>
<name>E7N1R9_9FIRM</name>
<dbReference type="Proteomes" id="UP000004633">
    <property type="component" value="Unassembled WGS sequence"/>
</dbReference>
<dbReference type="HOGENOM" id="CLU_060077_8_3_9"/>
<protein>
    <submittedName>
        <fullName evidence="3">HTH-type transcriptional regulator AdhR</fullName>
    </submittedName>
</protein>
<evidence type="ECO:0000256" key="1">
    <source>
        <dbReference type="ARBA" id="ARBA00023125"/>
    </source>
</evidence>
<dbReference type="AlphaFoldDB" id="E7N1R9"/>
<dbReference type="Pfam" id="PF13411">
    <property type="entry name" value="MerR_1"/>
    <property type="match status" value="1"/>
</dbReference>
<evidence type="ECO:0000259" key="2">
    <source>
        <dbReference type="PROSITE" id="PS50937"/>
    </source>
</evidence>
<dbReference type="InterPro" id="IPR009061">
    <property type="entry name" value="DNA-bd_dom_put_sf"/>
</dbReference>
<dbReference type="RefSeq" id="WP_009349576.1">
    <property type="nucleotide sequence ID" value="NZ_GL638136.1"/>
</dbReference>
<organism evidence="3 4">
    <name type="scientific">Selenomonas artemidis F0399</name>
    <dbReference type="NCBI Taxonomy" id="749551"/>
    <lineage>
        <taxon>Bacteria</taxon>
        <taxon>Bacillati</taxon>
        <taxon>Bacillota</taxon>
        <taxon>Negativicutes</taxon>
        <taxon>Selenomonadales</taxon>
        <taxon>Selenomonadaceae</taxon>
        <taxon>Selenomonas</taxon>
    </lineage>
</organism>
<dbReference type="STRING" id="749551.HMPREF9555_00903"/>
<dbReference type="GO" id="GO:0003677">
    <property type="term" value="F:DNA binding"/>
    <property type="evidence" value="ECO:0007669"/>
    <property type="project" value="UniProtKB-KW"/>
</dbReference>
<accession>E7N1R9</accession>
<dbReference type="SMART" id="SM00422">
    <property type="entry name" value="HTH_MERR"/>
    <property type="match status" value="1"/>
</dbReference>
<dbReference type="InterPro" id="IPR000551">
    <property type="entry name" value="MerR-type_HTH_dom"/>
</dbReference>
<dbReference type="CDD" id="cd01109">
    <property type="entry name" value="HTH_YyaN"/>
    <property type="match status" value="1"/>
</dbReference>
<feature type="domain" description="HTH merR-type" evidence="2">
    <location>
        <begin position="1"/>
        <end position="69"/>
    </location>
</feature>
<sequence length="119" mass="14038">MTIKEVSKKYGISTDTLRYYERIGLLPRIKRTESGIRNFDEEACEWIAFIKCMRDCGVQIASLTQYVALSFVEGTELERLNILKEQRTRPHTQRDELDATIERLNKKIQHYEDVLNAQR</sequence>
<keyword evidence="4" id="KW-1185">Reference proteome</keyword>
<comment type="caution">
    <text evidence="3">The sequence shown here is derived from an EMBL/GenBank/DDBJ whole genome shotgun (WGS) entry which is preliminary data.</text>
</comment>
<dbReference type="Gene3D" id="1.10.1660.10">
    <property type="match status" value="1"/>
</dbReference>
<gene>
    <name evidence="3" type="primary">adhR</name>
    <name evidence="3" type="ORF">HMPREF9555_00903</name>
</gene>